<accession>A0A398CXP3</accession>
<dbReference type="InterPro" id="IPR040198">
    <property type="entry name" value="Fido_containing"/>
</dbReference>
<feature type="domain" description="Fido" evidence="4">
    <location>
        <begin position="104"/>
        <end position="254"/>
    </location>
</feature>
<feature type="site" description="Important for autoinhibition of adenylyltransferase activity" evidence="3">
    <location>
        <position position="55"/>
    </location>
</feature>
<reference evidence="5 6" key="1">
    <citation type="submission" date="2018-09" db="EMBL/GenBank/DDBJ databases">
        <title>Discovery and Ecogenomic Context for Candidatus Cryosericales, a Global Caldiserica Order Active in Thawing Permafrost.</title>
        <authorList>
            <person name="Martinez M.A."/>
            <person name="Woodcroft B.J."/>
            <person name="Ignacio Espinoza J.C."/>
            <person name="Zayed A."/>
            <person name="Singleton C.M."/>
            <person name="Boyd J."/>
            <person name="Li Y.-F."/>
            <person name="Purvine S."/>
            <person name="Maughan H."/>
            <person name="Hodgkins S.B."/>
            <person name="Anderson D."/>
            <person name="Sederholm M."/>
            <person name="Temperton B."/>
            <person name="Saleska S.R."/>
            <person name="Tyson G.W."/>
            <person name="Rich V.I."/>
        </authorList>
    </citation>
    <scope>NUCLEOTIDE SEQUENCE [LARGE SCALE GENOMIC DNA]</scope>
    <source>
        <strain evidence="5 6">SMC5</strain>
    </source>
</reference>
<proteinExistence type="predicted"/>
<dbReference type="PANTHER" id="PTHR13504">
    <property type="entry name" value="FIDO DOMAIN-CONTAINING PROTEIN DDB_G0283145"/>
    <property type="match status" value="1"/>
</dbReference>
<organism evidence="5 6">
    <name type="scientific">Candidatus Cryosericum odellii</name>
    <dbReference type="NCBI Taxonomy" id="2290917"/>
    <lineage>
        <taxon>Bacteria</taxon>
        <taxon>Pseudomonadati</taxon>
        <taxon>Caldisericota/Cryosericota group</taxon>
        <taxon>Candidatus Cryosericota</taxon>
        <taxon>Candidatus Cryosericia</taxon>
        <taxon>Candidatus Cryosericales</taxon>
        <taxon>Candidatus Cryosericaceae</taxon>
        <taxon>Candidatus Cryosericum</taxon>
    </lineage>
</organism>
<dbReference type="Proteomes" id="UP000266489">
    <property type="component" value="Unassembled WGS sequence"/>
</dbReference>
<evidence type="ECO:0000313" key="6">
    <source>
        <dbReference type="Proteomes" id="UP000266489"/>
    </source>
</evidence>
<name>A0A398CXP3_9BACT</name>
<feature type="active site" evidence="1">
    <location>
        <position position="189"/>
    </location>
</feature>
<evidence type="ECO:0000313" key="5">
    <source>
        <dbReference type="EMBL" id="RIE07323.1"/>
    </source>
</evidence>
<keyword evidence="2" id="KW-0547">Nucleotide-binding</keyword>
<gene>
    <name evidence="5" type="ORF">SMC5_09935</name>
</gene>
<keyword evidence="2" id="KW-0067">ATP-binding</keyword>
<protein>
    <submittedName>
        <fullName evidence="5">Fic family protein</fullName>
    </submittedName>
</protein>
<dbReference type="InterPro" id="IPR003812">
    <property type="entry name" value="Fido"/>
</dbReference>
<evidence type="ECO:0000259" key="4">
    <source>
        <dbReference type="PROSITE" id="PS51459"/>
    </source>
</evidence>
<comment type="caution">
    <text evidence="5">The sequence shown here is derived from an EMBL/GenBank/DDBJ whole genome shotgun (WGS) entry which is preliminary data.</text>
</comment>
<sequence length="349" mass="38770">MFEPRFTITNAITANLTTIERAVGFMSAAQLSDDWIRDMQANALTLEAHHTTHIEGTQLTLEQATQLLAGQTIPEADPDDVRELLNYRTAFDLVAEYVGSGEPMTEALIREIHKRLVKDVRGGSATPGQYRLGQNLIVNSVTRETVYTPPPAHEVEPLMTDLVQWLNADTRINTVLVSGIAQFQLVHIHPFIDGNGRTARLLATLVMYRGNYDFKRLFTISEFYDRDRSAYYAALQSVRGHDMDMTGWLEYYVGGLATQMQEVRSKGELVIKTSILLIKAGAAGLSGTALSVFSAILKDGVNTPLALEAKLHMNRRTLARHLRKLAEVGLVRAIQSSTNDPTSHYEANT</sequence>
<dbReference type="InterPro" id="IPR025758">
    <property type="entry name" value="Fic/DOC_N"/>
</dbReference>
<dbReference type="GO" id="GO:0005524">
    <property type="term" value="F:ATP binding"/>
    <property type="evidence" value="ECO:0007669"/>
    <property type="project" value="UniProtKB-KW"/>
</dbReference>
<evidence type="ECO:0000256" key="3">
    <source>
        <dbReference type="PIRSR" id="PIRSR640198-3"/>
    </source>
</evidence>
<dbReference type="Pfam" id="PF13784">
    <property type="entry name" value="Fic_N"/>
    <property type="match status" value="1"/>
</dbReference>
<dbReference type="EMBL" id="QXIU01000244">
    <property type="protein sequence ID" value="RIE07323.1"/>
    <property type="molecule type" value="Genomic_DNA"/>
</dbReference>
<dbReference type="InterPro" id="IPR036390">
    <property type="entry name" value="WH_DNA-bd_sf"/>
</dbReference>
<dbReference type="Pfam" id="PF02661">
    <property type="entry name" value="Fic"/>
    <property type="match status" value="1"/>
</dbReference>
<dbReference type="InterPro" id="IPR036597">
    <property type="entry name" value="Fido-like_dom_sf"/>
</dbReference>
<dbReference type="SUPFAM" id="SSF46785">
    <property type="entry name" value="Winged helix' DNA-binding domain"/>
    <property type="match status" value="1"/>
</dbReference>
<feature type="binding site" evidence="2">
    <location>
        <begin position="193"/>
        <end position="200"/>
    </location>
    <ligand>
        <name>ATP</name>
        <dbReference type="ChEBI" id="CHEBI:30616"/>
    </ligand>
</feature>
<feature type="binding site" evidence="2">
    <location>
        <begin position="231"/>
        <end position="232"/>
    </location>
    <ligand>
        <name>ATP</name>
        <dbReference type="ChEBI" id="CHEBI:30616"/>
    </ligand>
</feature>
<dbReference type="RefSeq" id="WP_119088333.1">
    <property type="nucleotide sequence ID" value="NZ_QXIU01000244.1"/>
</dbReference>
<evidence type="ECO:0000256" key="1">
    <source>
        <dbReference type="PIRSR" id="PIRSR640198-1"/>
    </source>
</evidence>
<dbReference type="Gene3D" id="1.10.3290.10">
    <property type="entry name" value="Fido-like domain"/>
    <property type="match status" value="1"/>
</dbReference>
<dbReference type="AlphaFoldDB" id="A0A398CXP3"/>
<dbReference type="SUPFAM" id="SSF140931">
    <property type="entry name" value="Fic-like"/>
    <property type="match status" value="1"/>
</dbReference>
<dbReference type="PROSITE" id="PS51459">
    <property type="entry name" value="FIDO"/>
    <property type="match status" value="1"/>
</dbReference>
<evidence type="ECO:0000256" key="2">
    <source>
        <dbReference type="PIRSR" id="PIRSR640198-2"/>
    </source>
</evidence>
<dbReference type="OrthoDB" id="9813719at2"/>
<dbReference type="PANTHER" id="PTHR13504:SF38">
    <property type="entry name" value="FIDO DOMAIN-CONTAINING PROTEIN"/>
    <property type="match status" value="1"/>
</dbReference>